<dbReference type="InterPro" id="IPR041685">
    <property type="entry name" value="AAA_GajA/Old/RecF-like"/>
</dbReference>
<reference evidence="2 3" key="1">
    <citation type="submission" date="2017-02" db="EMBL/GenBank/DDBJ databases">
        <title>Complete genome sequence of Lactobacillus helveticus.</title>
        <authorList>
            <person name="Kim J.F."/>
            <person name="Chung Y."/>
            <person name="Kwak M."/>
        </authorList>
    </citation>
    <scope>NUCLEOTIDE SEQUENCE [LARGE SCALE GENOMIC DNA]</scope>
    <source>
        <strain evidence="2 3">LH5</strain>
    </source>
</reference>
<evidence type="ECO:0000313" key="2">
    <source>
        <dbReference type="EMBL" id="AZK91402.1"/>
    </source>
</evidence>
<dbReference type="PANTHER" id="PTHR43581">
    <property type="entry name" value="ATP/GTP PHOSPHATASE"/>
    <property type="match status" value="1"/>
</dbReference>
<sequence length="318" mass="36350">MWIEKLEIKDYRAFQKSTKLNLSKNLTAISGMNGVGKSTILAILTNVGEISPKYKTISGTQFRGEFSNVIMYDEDFDKPGDKVSITFSDLPENSEKYNVVKDLEFRATRQKSIKRHYKYHKILGTENYKRIEDKEFVTRYRLIPKKVEGHNNEKKIEWPSLYLGLSRLVPLGEYDIAVPKKISPKIIPEIIQAHSEILGENLDENTKFANLDIGVSHLKSEVNTNYYGFKSNSSGQDNTGQIIEAVLSFKILKNELKEKYIGGILAIDEIDATLHPAAQNRLIDWLLKKSEELNIQIVFTTHSLTLLEHLKLSNLLCK</sequence>
<dbReference type="Pfam" id="PF13175">
    <property type="entry name" value="AAA_15"/>
    <property type="match status" value="1"/>
</dbReference>
<dbReference type="InterPro" id="IPR003593">
    <property type="entry name" value="AAA+_ATPase"/>
</dbReference>
<evidence type="ECO:0000259" key="1">
    <source>
        <dbReference type="SMART" id="SM00382"/>
    </source>
</evidence>
<organism evidence="2 3">
    <name type="scientific">Lactobacillus helveticus</name>
    <name type="common">Lactobacillus suntoryeus</name>
    <dbReference type="NCBI Taxonomy" id="1587"/>
    <lineage>
        <taxon>Bacteria</taxon>
        <taxon>Bacillati</taxon>
        <taxon>Bacillota</taxon>
        <taxon>Bacilli</taxon>
        <taxon>Lactobacillales</taxon>
        <taxon>Lactobacillaceae</taxon>
        <taxon>Lactobacillus</taxon>
    </lineage>
</organism>
<evidence type="ECO:0000313" key="3">
    <source>
        <dbReference type="Proteomes" id="UP000267945"/>
    </source>
</evidence>
<dbReference type="GO" id="GO:0016887">
    <property type="term" value="F:ATP hydrolysis activity"/>
    <property type="evidence" value="ECO:0007669"/>
    <property type="project" value="InterPro"/>
</dbReference>
<dbReference type="SUPFAM" id="SSF52540">
    <property type="entry name" value="P-loop containing nucleoside triphosphate hydrolases"/>
    <property type="match status" value="1"/>
</dbReference>
<protein>
    <submittedName>
        <fullName evidence="2">Recombination protein F</fullName>
    </submittedName>
</protein>
<dbReference type="GO" id="GO:0005524">
    <property type="term" value="F:ATP binding"/>
    <property type="evidence" value="ECO:0007669"/>
    <property type="project" value="InterPro"/>
</dbReference>
<dbReference type="SMART" id="SM00382">
    <property type="entry name" value="AAA"/>
    <property type="match status" value="1"/>
</dbReference>
<dbReference type="Gene3D" id="3.40.50.300">
    <property type="entry name" value="P-loop containing nucleotide triphosphate hydrolases"/>
    <property type="match status" value="1"/>
</dbReference>
<proteinExistence type="predicted"/>
<dbReference type="Proteomes" id="UP000267945">
    <property type="component" value="Chromosome"/>
</dbReference>
<dbReference type="InterPro" id="IPR027417">
    <property type="entry name" value="P-loop_NTPase"/>
</dbReference>
<feature type="domain" description="AAA+ ATPase" evidence="1">
    <location>
        <begin position="23"/>
        <end position="316"/>
    </location>
</feature>
<dbReference type="EMBL" id="CP019581">
    <property type="protein sequence ID" value="AZK91402.1"/>
    <property type="molecule type" value="Genomic_DNA"/>
</dbReference>
<accession>A0A3S8SC84</accession>
<dbReference type="AlphaFoldDB" id="A0A3S8SC84"/>
<dbReference type="InterPro" id="IPR051396">
    <property type="entry name" value="Bact_Antivir_Def_Nuclease"/>
</dbReference>
<name>A0A3S8SC84_LACHE</name>
<dbReference type="InterPro" id="IPR003959">
    <property type="entry name" value="ATPase_AAA_core"/>
</dbReference>
<dbReference type="GeneID" id="99757309"/>
<gene>
    <name evidence="2" type="ORF">LH5_01160</name>
</gene>
<dbReference type="RefSeq" id="WP_014919379.1">
    <property type="nucleotide sequence ID" value="NZ_CP019581.1"/>
</dbReference>
<dbReference type="PANTHER" id="PTHR43581:SF4">
    <property type="entry name" value="ATP_GTP PHOSPHATASE"/>
    <property type="match status" value="1"/>
</dbReference>
<dbReference type="Pfam" id="PF13304">
    <property type="entry name" value="AAA_21"/>
    <property type="match status" value="1"/>
</dbReference>